<sequence length="104" mass="11393">MIKTLSLSMLVCAALLTGCQGDPYKEGIDYSIEKGADGLTENGLSYQAYKITMNTIDSDVVKVPVPASREHAQMKILHCGPNVMSFKALKKAKYDLLPLDTKKK</sequence>
<accession>A0A3L7JPY3</accession>
<evidence type="ECO:0000313" key="2">
    <source>
        <dbReference type="Proteomes" id="UP000276770"/>
    </source>
</evidence>
<dbReference type="PROSITE" id="PS51257">
    <property type="entry name" value="PROKAR_LIPOPROTEIN"/>
    <property type="match status" value="1"/>
</dbReference>
<dbReference type="EMBL" id="RCVZ01000019">
    <property type="protein sequence ID" value="RLQ92315.1"/>
    <property type="molecule type" value="Genomic_DNA"/>
</dbReference>
<proteinExistence type="predicted"/>
<dbReference type="Proteomes" id="UP000276770">
    <property type="component" value="Unassembled WGS sequence"/>
</dbReference>
<evidence type="ECO:0008006" key="3">
    <source>
        <dbReference type="Google" id="ProtNLM"/>
    </source>
</evidence>
<dbReference type="OrthoDB" id="1744455at2"/>
<gene>
    <name evidence="1" type="ORF">D9X91_19775</name>
</gene>
<protein>
    <recommendedName>
        <fullName evidence="3">Lipoprotein</fullName>
    </recommendedName>
</protein>
<reference evidence="1 2" key="1">
    <citation type="submission" date="2018-10" db="EMBL/GenBank/DDBJ databases">
        <title>Falsibacillus sp. genome draft.</title>
        <authorList>
            <person name="Shi S."/>
        </authorList>
    </citation>
    <scope>NUCLEOTIDE SEQUENCE [LARGE SCALE GENOMIC DNA]</scope>
    <source>
        <strain evidence="1 2">GY 10110</strain>
    </source>
</reference>
<dbReference type="AlphaFoldDB" id="A0A3L7JPY3"/>
<keyword evidence="2" id="KW-1185">Reference proteome</keyword>
<organism evidence="1 2">
    <name type="scientific">Falsibacillus albus</name>
    <dbReference type="NCBI Taxonomy" id="2478915"/>
    <lineage>
        <taxon>Bacteria</taxon>
        <taxon>Bacillati</taxon>
        <taxon>Bacillota</taxon>
        <taxon>Bacilli</taxon>
        <taxon>Bacillales</taxon>
        <taxon>Bacillaceae</taxon>
        <taxon>Falsibacillus</taxon>
    </lineage>
</organism>
<dbReference type="RefSeq" id="WP_121682380.1">
    <property type="nucleotide sequence ID" value="NZ_RCVZ01000019.1"/>
</dbReference>
<evidence type="ECO:0000313" key="1">
    <source>
        <dbReference type="EMBL" id="RLQ92315.1"/>
    </source>
</evidence>
<name>A0A3L7JPY3_9BACI</name>
<comment type="caution">
    <text evidence="1">The sequence shown here is derived from an EMBL/GenBank/DDBJ whole genome shotgun (WGS) entry which is preliminary data.</text>
</comment>